<evidence type="ECO:0000256" key="1">
    <source>
        <dbReference type="ARBA" id="ARBA00001933"/>
    </source>
</evidence>
<sequence length="366" mass="38443">MNKGGLDPCKLSRIDRRFRLGFLQIRAERTKVRVVSVPSLARFEEARSRIARHVLATPIVRLRRGRAPAGAGDVARGIGDVPVAEDRLPRDLLLKLESLQVTGSFKARGALSRVLSLSPEALQRGIVTASGGNHGLAVAYAGHVVGAPTTVYLPERTTAEKAARIERWGARVHRAGAVWDDAHAAALEHAARDGLTYVHPFADPDVVAGQGTVALEALEQIPEVDLFIVAIGGGGLAAGVASAVKRKRPEARIIGVEPVGAPTLFESLRAGHVVELPEVRTAAGTLAPRRSDPYVFDILKETLSTIVLVTDDEMRAAARFLLTEVGIGAELSGAAALSAVLSNKADLGGAKHPCVLVCGAGSDALG</sequence>
<comment type="cofactor">
    <cofactor evidence="1">
        <name>pyridoxal 5'-phosphate</name>
        <dbReference type="ChEBI" id="CHEBI:597326"/>
    </cofactor>
</comment>
<dbReference type="GO" id="GO:0006567">
    <property type="term" value="P:L-threonine catabolic process"/>
    <property type="evidence" value="ECO:0007669"/>
    <property type="project" value="TreeGrafter"/>
</dbReference>
<dbReference type="GO" id="GO:0009097">
    <property type="term" value="P:isoleucine biosynthetic process"/>
    <property type="evidence" value="ECO:0007669"/>
    <property type="project" value="TreeGrafter"/>
</dbReference>
<proteinExistence type="inferred from homology"/>
<evidence type="ECO:0000313" key="7">
    <source>
        <dbReference type="Proteomes" id="UP000064967"/>
    </source>
</evidence>
<evidence type="ECO:0000256" key="3">
    <source>
        <dbReference type="ARBA" id="ARBA00022898"/>
    </source>
</evidence>
<feature type="domain" description="Tryptophan synthase beta chain-like PALP" evidence="5">
    <location>
        <begin position="85"/>
        <end position="359"/>
    </location>
</feature>
<dbReference type="EMBL" id="CP012333">
    <property type="protein sequence ID" value="AKV02901.1"/>
    <property type="molecule type" value="Genomic_DNA"/>
</dbReference>
<dbReference type="GO" id="GO:0006565">
    <property type="term" value="P:L-serine catabolic process"/>
    <property type="evidence" value="ECO:0007669"/>
    <property type="project" value="TreeGrafter"/>
</dbReference>
<accession>A0A0K1QAT5</accession>
<name>A0A0K1QAT5_9BACT</name>
<dbReference type="Pfam" id="PF00291">
    <property type="entry name" value="PALP"/>
    <property type="match status" value="1"/>
</dbReference>
<keyword evidence="7" id="KW-1185">Reference proteome</keyword>
<dbReference type="PANTHER" id="PTHR48078">
    <property type="entry name" value="THREONINE DEHYDRATASE, MITOCHONDRIAL-RELATED"/>
    <property type="match status" value="1"/>
</dbReference>
<comment type="similarity">
    <text evidence="2">Belongs to the serine/threonine dehydratase family.</text>
</comment>
<dbReference type="Gene3D" id="3.40.50.1100">
    <property type="match status" value="2"/>
</dbReference>
<dbReference type="InterPro" id="IPR050147">
    <property type="entry name" value="Ser/Thr_Dehydratase"/>
</dbReference>
<dbReference type="PROSITE" id="PS00165">
    <property type="entry name" value="DEHYDRATASE_SER_THR"/>
    <property type="match status" value="1"/>
</dbReference>
<evidence type="ECO:0000256" key="2">
    <source>
        <dbReference type="ARBA" id="ARBA00010869"/>
    </source>
</evidence>
<dbReference type="GO" id="GO:0003941">
    <property type="term" value="F:L-serine ammonia-lyase activity"/>
    <property type="evidence" value="ECO:0007669"/>
    <property type="project" value="TreeGrafter"/>
</dbReference>
<dbReference type="AlphaFoldDB" id="A0A0K1QAT5"/>
<evidence type="ECO:0000256" key="4">
    <source>
        <dbReference type="ARBA" id="ARBA00023239"/>
    </source>
</evidence>
<dbReference type="PANTHER" id="PTHR48078:SF6">
    <property type="entry name" value="L-THREONINE DEHYDRATASE CATABOLIC TDCB"/>
    <property type="match status" value="1"/>
</dbReference>
<dbReference type="STRING" id="1391654.AKJ09_09564"/>
<dbReference type="GO" id="GO:0030170">
    <property type="term" value="F:pyridoxal phosphate binding"/>
    <property type="evidence" value="ECO:0007669"/>
    <property type="project" value="InterPro"/>
</dbReference>
<dbReference type="FunFam" id="3.40.50.1100:FF:000005">
    <property type="entry name" value="Threonine dehydratase catabolic"/>
    <property type="match status" value="1"/>
</dbReference>
<dbReference type="InterPro" id="IPR036052">
    <property type="entry name" value="TrpB-like_PALP_sf"/>
</dbReference>
<dbReference type="InterPro" id="IPR001926">
    <property type="entry name" value="TrpB-like_PALP"/>
</dbReference>
<dbReference type="SUPFAM" id="SSF53686">
    <property type="entry name" value="Tryptophan synthase beta subunit-like PLP-dependent enzymes"/>
    <property type="match status" value="1"/>
</dbReference>
<dbReference type="GO" id="GO:0004794">
    <property type="term" value="F:threonine deaminase activity"/>
    <property type="evidence" value="ECO:0007669"/>
    <property type="project" value="TreeGrafter"/>
</dbReference>
<dbReference type="Proteomes" id="UP000064967">
    <property type="component" value="Chromosome"/>
</dbReference>
<evidence type="ECO:0000259" key="5">
    <source>
        <dbReference type="Pfam" id="PF00291"/>
    </source>
</evidence>
<dbReference type="InterPro" id="IPR000634">
    <property type="entry name" value="Ser/Thr_deHydtase_PyrdxlP-BS"/>
</dbReference>
<dbReference type="KEGG" id="llu:AKJ09_09564"/>
<keyword evidence="4" id="KW-0456">Lyase</keyword>
<evidence type="ECO:0000313" key="6">
    <source>
        <dbReference type="EMBL" id="AKV02901.1"/>
    </source>
</evidence>
<keyword evidence="3" id="KW-0663">Pyridoxal phosphate</keyword>
<gene>
    <name evidence="6" type="ORF">AKJ09_09564</name>
</gene>
<protein>
    <submittedName>
        <fullName evidence="6">Threonine dehydratase</fullName>
    </submittedName>
</protein>
<reference evidence="6 7" key="1">
    <citation type="submission" date="2015-08" db="EMBL/GenBank/DDBJ databases">
        <authorList>
            <person name="Babu N.S."/>
            <person name="Beckwith C.J."/>
            <person name="Beseler K.G."/>
            <person name="Brison A."/>
            <person name="Carone J.V."/>
            <person name="Caskin T.P."/>
            <person name="Diamond M."/>
            <person name="Durham M.E."/>
            <person name="Foxe J.M."/>
            <person name="Go M."/>
            <person name="Henderson B.A."/>
            <person name="Jones I.B."/>
            <person name="McGettigan J.A."/>
            <person name="Micheletti S.J."/>
            <person name="Nasrallah M.E."/>
            <person name="Ortiz D."/>
            <person name="Piller C.R."/>
            <person name="Privatt S.R."/>
            <person name="Schneider S.L."/>
            <person name="Sharp S."/>
            <person name="Smith T.C."/>
            <person name="Stanton J.D."/>
            <person name="Ullery H.E."/>
            <person name="Wilson R.J."/>
            <person name="Serrano M.G."/>
            <person name="Buck G."/>
            <person name="Lee V."/>
            <person name="Wang Y."/>
            <person name="Carvalho R."/>
            <person name="Voegtly L."/>
            <person name="Shi R."/>
            <person name="Duckworth R."/>
            <person name="Johnson A."/>
            <person name="Loviza R."/>
            <person name="Walstead R."/>
            <person name="Shah Z."/>
            <person name="Kiflezghi M."/>
            <person name="Wade K."/>
            <person name="Ball S.L."/>
            <person name="Bradley K.W."/>
            <person name="Asai D.J."/>
            <person name="Bowman C.A."/>
            <person name="Russell D.A."/>
            <person name="Pope W.H."/>
            <person name="Jacobs-Sera D."/>
            <person name="Hendrix R.W."/>
            <person name="Hatfull G.F."/>
        </authorList>
    </citation>
    <scope>NUCLEOTIDE SEQUENCE [LARGE SCALE GENOMIC DNA]</scope>
    <source>
        <strain evidence="6 7">DSM 27648</strain>
    </source>
</reference>
<dbReference type="PATRIC" id="fig|1391654.3.peg.9690"/>
<organism evidence="6 7">
    <name type="scientific">Labilithrix luteola</name>
    <dbReference type="NCBI Taxonomy" id="1391654"/>
    <lineage>
        <taxon>Bacteria</taxon>
        <taxon>Pseudomonadati</taxon>
        <taxon>Myxococcota</taxon>
        <taxon>Polyangia</taxon>
        <taxon>Polyangiales</taxon>
        <taxon>Labilitrichaceae</taxon>
        <taxon>Labilithrix</taxon>
    </lineage>
</organism>